<feature type="signal peptide" evidence="1">
    <location>
        <begin position="1"/>
        <end position="19"/>
    </location>
</feature>
<dbReference type="Pfam" id="PF05239">
    <property type="entry name" value="PRC"/>
    <property type="match status" value="1"/>
</dbReference>
<feature type="chain" id="PRO_5042604431" evidence="1">
    <location>
        <begin position="20"/>
        <end position="114"/>
    </location>
</feature>
<keyword evidence="1" id="KW-0732">Signal</keyword>
<dbReference type="SUPFAM" id="SSF50346">
    <property type="entry name" value="PRC-barrel domain"/>
    <property type="match status" value="1"/>
</dbReference>
<feature type="domain" description="PRC-barrel" evidence="2">
    <location>
        <begin position="46"/>
        <end position="98"/>
    </location>
</feature>
<reference evidence="3" key="1">
    <citation type="submission" date="2023-03" db="EMBL/GenBank/DDBJ databases">
        <title>Andean soil-derived lignocellulolytic bacterial consortium as a source of novel taxa and putative plastic-active enzymes.</title>
        <authorList>
            <person name="Diaz-Garcia L."/>
            <person name="Chuvochina M."/>
            <person name="Feuerriegel G."/>
            <person name="Bunk B."/>
            <person name="Sproer C."/>
            <person name="Streit W.R."/>
            <person name="Rodriguez L.M."/>
            <person name="Overmann J."/>
            <person name="Jimenez D.J."/>
        </authorList>
    </citation>
    <scope>NUCLEOTIDE SEQUENCE</scope>
    <source>
        <strain evidence="3">MAG 4196</strain>
    </source>
</reference>
<sequence length="114" mass="11800">MRTLVLAAAFLGFCASSSAQVPLAQVELKDPNANVAVLGITVEQAIGSDVIDTDGTPLGTVVRVLGDDADSPMTLVLSANGGEFNIALSATELINNRIVANRSGEPIEFEAPFE</sequence>
<evidence type="ECO:0000313" key="4">
    <source>
        <dbReference type="Proteomes" id="UP001217476"/>
    </source>
</evidence>
<gene>
    <name evidence="3" type="ORF">P0Y65_13605</name>
</gene>
<name>A0AAJ5VSD0_9HYPH</name>
<evidence type="ECO:0000313" key="3">
    <source>
        <dbReference type="EMBL" id="WEK03235.1"/>
    </source>
</evidence>
<evidence type="ECO:0000256" key="1">
    <source>
        <dbReference type="SAM" id="SignalP"/>
    </source>
</evidence>
<accession>A0AAJ5VSD0</accession>
<dbReference type="Proteomes" id="UP001217476">
    <property type="component" value="Chromosome"/>
</dbReference>
<dbReference type="AlphaFoldDB" id="A0AAJ5VSD0"/>
<protein>
    <submittedName>
        <fullName evidence="3">PRC-barrel domain-containing protein</fullName>
    </submittedName>
</protein>
<dbReference type="InterPro" id="IPR011033">
    <property type="entry name" value="PRC_barrel-like_sf"/>
</dbReference>
<organism evidence="3 4">
    <name type="scientific">Candidatus Devosia phytovorans</name>
    <dbReference type="NCBI Taxonomy" id="3121372"/>
    <lineage>
        <taxon>Bacteria</taxon>
        <taxon>Pseudomonadati</taxon>
        <taxon>Pseudomonadota</taxon>
        <taxon>Alphaproteobacteria</taxon>
        <taxon>Hyphomicrobiales</taxon>
        <taxon>Devosiaceae</taxon>
        <taxon>Devosia</taxon>
    </lineage>
</organism>
<proteinExistence type="predicted"/>
<dbReference type="EMBL" id="CP119312">
    <property type="protein sequence ID" value="WEK03235.1"/>
    <property type="molecule type" value="Genomic_DNA"/>
</dbReference>
<dbReference type="InterPro" id="IPR027275">
    <property type="entry name" value="PRC-brl_dom"/>
</dbReference>
<evidence type="ECO:0000259" key="2">
    <source>
        <dbReference type="Pfam" id="PF05239"/>
    </source>
</evidence>